<evidence type="ECO:0000256" key="1">
    <source>
        <dbReference type="SAM" id="Phobius"/>
    </source>
</evidence>
<sequence>MVFEEQFNHRRFKYQSLFVMTFLFFEYTIDRILKLLLAT</sequence>
<comment type="caution">
    <text evidence="2">The sequence shown here is derived from an EMBL/GenBank/DDBJ whole genome shotgun (WGS) entry which is preliminary data.</text>
</comment>
<name>A0A5J4RGN4_9ZZZZ</name>
<evidence type="ECO:0000313" key="2">
    <source>
        <dbReference type="EMBL" id="KAA6332654.1"/>
    </source>
</evidence>
<proteinExistence type="predicted"/>
<protein>
    <submittedName>
        <fullName evidence="2">Uncharacterized protein</fullName>
    </submittedName>
</protein>
<gene>
    <name evidence="2" type="ORF">EZS27_018862</name>
</gene>
<keyword evidence="1" id="KW-0812">Transmembrane</keyword>
<reference evidence="2" key="1">
    <citation type="submission" date="2019-03" db="EMBL/GenBank/DDBJ databases">
        <title>Single cell metagenomics reveals metabolic interactions within the superorganism composed of flagellate Streblomastix strix and complex community of Bacteroidetes bacteria on its surface.</title>
        <authorList>
            <person name="Treitli S.C."/>
            <person name="Kolisko M."/>
            <person name="Husnik F."/>
            <person name="Keeling P."/>
            <person name="Hampl V."/>
        </authorList>
    </citation>
    <scope>NUCLEOTIDE SEQUENCE</scope>
    <source>
        <strain evidence="2">STM</strain>
    </source>
</reference>
<dbReference type="AlphaFoldDB" id="A0A5J4RGN4"/>
<feature type="transmembrane region" description="Helical" evidence="1">
    <location>
        <begin position="12"/>
        <end position="29"/>
    </location>
</feature>
<accession>A0A5J4RGN4</accession>
<keyword evidence="1" id="KW-0472">Membrane</keyword>
<keyword evidence="1" id="KW-1133">Transmembrane helix</keyword>
<dbReference type="EMBL" id="SNRY01001213">
    <property type="protein sequence ID" value="KAA6332654.1"/>
    <property type="molecule type" value="Genomic_DNA"/>
</dbReference>
<organism evidence="2">
    <name type="scientific">termite gut metagenome</name>
    <dbReference type="NCBI Taxonomy" id="433724"/>
    <lineage>
        <taxon>unclassified sequences</taxon>
        <taxon>metagenomes</taxon>
        <taxon>organismal metagenomes</taxon>
    </lineage>
</organism>